<feature type="region of interest" description="Disordered" evidence="1">
    <location>
        <begin position="107"/>
        <end position="127"/>
    </location>
</feature>
<evidence type="ECO:0000313" key="2">
    <source>
        <dbReference type="EMBL" id="AAM74364.1"/>
    </source>
</evidence>
<dbReference type="AlphaFoldDB" id="Q8LMD9"/>
<sequence>MTAARRKKREEEEEERTARWPAARCSPPTAAGGSVRGQARDARRHWIRTEDDRRHRVRAGDSPAEPITRHCRSPSPSLHPSPSTSHSRRGEGGRLLCFVAVTSQVWHPLPHGSGDRRTGRRWWRRWK</sequence>
<reference evidence="3" key="2">
    <citation type="journal article" date="2008" name="Nucleic Acids Res.">
        <title>The rice annotation project database (RAP-DB): 2008 update.</title>
        <authorList>
            <consortium name="The rice annotation project (RAP)"/>
        </authorList>
    </citation>
    <scope>GENOME REANNOTATION</scope>
    <source>
        <strain evidence="3">cv. Nipponbare</strain>
    </source>
</reference>
<feature type="compositionally biased region" description="Low complexity" evidence="1">
    <location>
        <begin position="73"/>
        <end position="85"/>
    </location>
</feature>
<feature type="region of interest" description="Disordered" evidence="1">
    <location>
        <begin position="1"/>
        <end position="91"/>
    </location>
</feature>
<organism evidence="2 3">
    <name type="scientific">Oryza sativa subsp. japonica</name>
    <name type="common">Rice</name>
    <dbReference type="NCBI Taxonomy" id="39947"/>
    <lineage>
        <taxon>Eukaryota</taxon>
        <taxon>Viridiplantae</taxon>
        <taxon>Streptophyta</taxon>
        <taxon>Embryophyta</taxon>
        <taxon>Tracheophyta</taxon>
        <taxon>Spermatophyta</taxon>
        <taxon>Magnoliopsida</taxon>
        <taxon>Liliopsida</taxon>
        <taxon>Poales</taxon>
        <taxon>Poaceae</taxon>
        <taxon>BOP clade</taxon>
        <taxon>Oryzoideae</taxon>
        <taxon>Oryzeae</taxon>
        <taxon>Oryzinae</taxon>
        <taxon>Oryza</taxon>
        <taxon>Oryza sativa</taxon>
    </lineage>
</organism>
<accession>Q8LMD9</accession>
<name>Q8LMD9_ORYSJ</name>
<gene>
    <name evidence="2" type="primary">OJ1325D05.31</name>
</gene>
<evidence type="ECO:0000256" key="1">
    <source>
        <dbReference type="SAM" id="MobiDB-lite"/>
    </source>
</evidence>
<feature type="compositionally biased region" description="Basic residues" evidence="1">
    <location>
        <begin position="118"/>
        <end position="127"/>
    </location>
</feature>
<dbReference type="EMBL" id="AC115686">
    <property type="protein sequence ID" value="AAM74364.1"/>
    <property type="molecule type" value="Genomic_DNA"/>
</dbReference>
<proteinExistence type="predicted"/>
<reference evidence="3" key="1">
    <citation type="journal article" date="2005" name="Nature">
        <title>The map-based sequence of the rice genome.</title>
        <authorList>
            <consortium name="International rice genome sequencing project (IRGSP)"/>
            <person name="Matsumoto T."/>
            <person name="Wu J."/>
            <person name="Kanamori H."/>
            <person name="Katayose Y."/>
            <person name="Fujisawa M."/>
            <person name="Namiki N."/>
            <person name="Mizuno H."/>
            <person name="Yamamoto K."/>
            <person name="Antonio B.A."/>
            <person name="Baba T."/>
            <person name="Sakata K."/>
            <person name="Nagamura Y."/>
            <person name="Aoki H."/>
            <person name="Arikawa K."/>
            <person name="Arita K."/>
            <person name="Bito T."/>
            <person name="Chiden Y."/>
            <person name="Fujitsuka N."/>
            <person name="Fukunaka R."/>
            <person name="Hamada M."/>
            <person name="Harada C."/>
            <person name="Hayashi A."/>
            <person name="Hijishita S."/>
            <person name="Honda M."/>
            <person name="Hosokawa S."/>
            <person name="Ichikawa Y."/>
            <person name="Idonuma A."/>
            <person name="Iijima M."/>
            <person name="Ikeda M."/>
            <person name="Ikeno M."/>
            <person name="Ito K."/>
            <person name="Ito S."/>
            <person name="Ito T."/>
            <person name="Ito Y."/>
            <person name="Ito Y."/>
            <person name="Iwabuchi A."/>
            <person name="Kamiya K."/>
            <person name="Karasawa W."/>
            <person name="Kurita K."/>
            <person name="Katagiri S."/>
            <person name="Kikuta A."/>
            <person name="Kobayashi H."/>
            <person name="Kobayashi N."/>
            <person name="Machita K."/>
            <person name="Maehara T."/>
            <person name="Masukawa M."/>
            <person name="Mizubayashi T."/>
            <person name="Mukai Y."/>
            <person name="Nagasaki H."/>
            <person name="Nagata Y."/>
            <person name="Naito S."/>
            <person name="Nakashima M."/>
            <person name="Nakama Y."/>
            <person name="Nakamichi Y."/>
            <person name="Nakamura M."/>
            <person name="Meguro A."/>
            <person name="Negishi M."/>
            <person name="Ohta I."/>
            <person name="Ohta T."/>
            <person name="Okamoto M."/>
            <person name="Ono N."/>
            <person name="Saji S."/>
            <person name="Sakaguchi M."/>
            <person name="Sakai K."/>
            <person name="Shibata M."/>
            <person name="Shimokawa T."/>
            <person name="Song J."/>
            <person name="Takazaki Y."/>
            <person name="Terasawa K."/>
            <person name="Tsugane M."/>
            <person name="Tsuji K."/>
            <person name="Ueda S."/>
            <person name="Waki K."/>
            <person name="Yamagata H."/>
            <person name="Yamamoto M."/>
            <person name="Yamamoto S."/>
            <person name="Yamane H."/>
            <person name="Yoshiki S."/>
            <person name="Yoshihara R."/>
            <person name="Yukawa K."/>
            <person name="Zhong H."/>
            <person name="Yano M."/>
            <person name="Yuan Q."/>
            <person name="Ouyang S."/>
            <person name="Liu J."/>
            <person name="Jones K.M."/>
            <person name="Gansberger K."/>
            <person name="Moffat K."/>
            <person name="Hill J."/>
            <person name="Bera J."/>
            <person name="Fadrosh D."/>
            <person name="Jin S."/>
            <person name="Johri S."/>
            <person name="Kim M."/>
            <person name="Overton L."/>
            <person name="Reardon M."/>
            <person name="Tsitrin T."/>
            <person name="Vuong H."/>
            <person name="Weaver B."/>
            <person name="Ciecko A."/>
            <person name="Tallon L."/>
            <person name="Jackson J."/>
            <person name="Pai G."/>
            <person name="Aken S.V."/>
            <person name="Utterback T."/>
            <person name="Reidmuller S."/>
            <person name="Feldblyum T."/>
            <person name="Hsiao J."/>
            <person name="Zismann V."/>
            <person name="Iobst S."/>
            <person name="de Vazeille A.R."/>
            <person name="Buell C.R."/>
            <person name="Ying K."/>
            <person name="Li Y."/>
            <person name="Lu T."/>
            <person name="Huang Y."/>
            <person name="Zhao Q."/>
            <person name="Feng Q."/>
            <person name="Zhang L."/>
            <person name="Zhu J."/>
            <person name="Weng Q."/>
            <person name="Mu J."/>
            <person name="Lu Y."/>
            <person name="Fan D."/>
            <person name="Liu Y."/>
            <person name="Guan J."/>
            <person name="Zhang Y."/>
            <person name="Yu S."/>
            <person name="Liu X."/>
            <person name="Zhang Y."/>
            <person name="Hong G."/>
            <person name="Han B."/>
            <person name="Choisne N."/>
            <person name="Demange N."/>
            <person name="Orjeda G."/>
            <person name="Samain S."/>
            <person name="Cattolico L."/>
            <person name="Pelletier E."/>
            <person name="Couloux A."/>
            <person name="Segurens B."/>
            <person name="Wincker P."/>
            <person name="D'Hont A."/>
            <person name="Scarpelli C."/>
            <person name="Weissenbach J."/>
            <person name="Salanoubat M."/>
            <person name="Quetier F."/>
            <person name="Yu Y."/>
            <person name="Kim H.R."/>
            <person name="Rambo T."/>
            <person name="Currie J."/>
            <person name="Collura K."/>
            <person name="Luo M."/>
            <person name="Yang T."/>
            <person name="Ammiraju J.S.S."/>
            <person name="Engler F."/>
            <person name="Soderlund C."/>
            <person name="Wing R.A."/>
            <person name="Palmer L.E."/>
            <person name="de la Bastide M."/>
            <person name="Spiegel L."/>
            <person name="Nascimento L."/>
            <person name="Zutavern T."/>
            <person name="O'Shaughnessy A."/>
            <person name="Dike S."/>
            <person name="Dedhia N."/>
            <person name="Preston R."/>
            <person name="Balija V."/>
            <person name="McCombie W.R."/>
            <person name="Chow T."/>
            <person name="Chen H."/>
            <person name="Chung M."/>
            <person name="Chen C."/>
            <person name="Shaw J."/>
            <person name="Wu H."/>
            <person name="Hsiao K."/>
            <person name="Chao Y."/>
            <person name="Chu M."/>
            <person name="Cheng C."/>
            <person name="Hour A."/>
            <person name="Lee P."/>
            <person name="Lin S."/>
            <person name="Lin Y."/>
            <person name="Liou J."/>
            <person name="Liu S."/>
            <person name="Hsing Y."/>
            <person name="Raghuvanshi S."/>
            <person name="Mohanty A."/>
            <person name="Bharti A.K."/>
            <person name="Gaur A."/>
            <person name="Gupta V."/>
            <person name="Kumar D."/>
            <person name="Ravi V."/>
            <person name="Vij S."/>
            <person name="Kapur A."/>
            <person name="Khurana P."/>
            <person name="Khurana P."/>
            <person name="Khurana J.P."/>
            <person name="Tyagi A.K."/>
            <person name="Gaikwad K."/>
            <person name="Singh A."/>
            <person name="Dalal V."/>
            <person name="Srivastava S."/>
            <person name="Dixit A."/>
            <person name="Pal A.K."/>
            <person name="Ghazi I.A."/>
            <person name="Yadav M."/>
            <person name="Pandit A."/>
            <person name="Bhargava A."/>
            <person name="Sureshbabu K."/>
            <person name="Batra K."/>
            <person name="Sharma T.R."/>
            <person name="Mohapatra T."/>
            <person name="Singh N.K."/>
            <person name="Messing J."/>
            <person name="Nelson A.B."/>
            <person name="Fuks G."/>
            <person name="Kavchok S."/>
            <person name="Keizer G."/>
            <person name="Linton E."/>
            <person name="Llaca V."/>
            <person name="Song R."/>
            <person name="Tanyolac B."/>
            <person name="Young S."/>
            <person name="Ho-Il K."/>
            <person name="Hahn J.H."/>
            <person name="Sangsakoo G."/>
            <person name="Vanavichit A."/>
            <person name="de Mattos Luiz.A.T."/>
            <person name="Zimmer P.D."/>
            <person name="Malone G."/>
            <person name="Dellagostin O."/>
            <person name="de Oliveira A.C."/>
            <person name="Bevan M."/>
            <person name="Bancroft I."/>
            <person name="Minx P."/>
            <person name="Cordum H."/>
            <person name="Wilson R."/>
            <person name="Cheng Z."/>
            <person name="Jin W."/>
            <person name="Jiang J."/>
            <person name="Leong S.A."/>
            <person name="Iwama H."/>
            <person name="Gojobori T."/>
            <person name="Itoh T."/>
            <person name="Niimura Y."/>
            <person name="Fujii Y."/>
            <person name="Habara T."/>
            <person name="Sakai H."/>
            <person name="Sato Y."/>
            <person name="Wilson G."/>
            <person name="Kumar K."/>
            <person name="McCouch S."/>
            <person name="Juretic N."/>
            <person name="Hoen D."/>
            <person name="Wright S."/>
            <person name="Bruskiewich R."/>
            <person name="Bureau T."/>
            <person name="Miyao A."/>
            <person name="Hirochika H."/>
            <person name="Nishikawa T."/>
            <person name="Kadowaki K."/>
            <person name="Sugiura M."/>
            <person name="Burr B."/>
            <person name="Sasaki T."/>
        </authorList>
    </citation>
    <scope>NUCLEOTIDE SEQUENCE [LARGE SCALE GENOMIC DNA]</scope>
    <source>
        <strain evidence="3">cv. Nipponbare</strain>
    </source>
</reference>
<evidence type="ECO:0000313" key="3">
    <source>
        <dbReference type="Proteomes" id="UP000000763"/>
    </source>
</evidence>
<protein>
    <submittedName>
        <fullName evidence="2">Uncharacterized protein</fullName>
    </submittedName>
</protein>
<dbReference type="Proteomes" id="UP000000763">
    <property type="component" value="Chromosome 10"/>
</dbReference>